<proteinExistence type="evidence at transcript level"/>
<name>S6CAP1_BABBO</name>
<protein>
    <submittedName>
        <fullName evidence="2">Uncharacterized protein</fullName>
    </submittedName>
</protein>
<evidence type="ECO:0000256" key="1">
    <source>
        <dbReference type="SAM" id="Phobius"/>
    </source>
</evidence>
<keyword evidence="1" id="KW-0472">Membrane</keyword>
<keyword evidence="1" id="KW-1133">Transmembrane helix</keyword>
<dbReference type="EMBL" id="AK442191">
    <property type="protein sequence ID" value="BAN65985.1"/>
    <property type="molecule type" value="mRNA"/>
</dbReference>
<organism evidence="2">
    <name type="scientific">Babesia bovis</name>
    <dbReference type="NCBI Taxonomy" id="5865"/>
    <lineage>
        <taxon>Eukaryota</taxon>
        <taxon>Sar</taxon>
        <taxon>Alveolata</taxon>
        <taxon>Apicomplexa</taxon>
        <taxon>Aconoidasida</taxon>
        <taxon>Piroplasmida</taxon>
        <taxon>Babesiidae</taxon>
        <taxon>Babesia</taxon>
    </lineage>
</organism>
<accession>S6CAP1</accession>
<sequence>MPGMLAAPIDRSPNCKRLSSPTSLLVFFIFLLAVPLPPVWVPDTPIRARSRSRAANISGVTSSATATVILKVRSI</sequence>
<keyword evidence="1" id="KW-0812">Transmembrane</keyword>
<evidence type="ECO:0000313" key="2">
    <source>
        <dbReference type="EMBL" id="BAN65985.1"/>
    </source>
</evidence>
<reference evidence="2" key="1">
    <citation type="journal article" date="2014" name="BMC Genomics">
        <title>The Babesia bovis gene and promoter model: an update from full-length EST analysis.</title>
        <authorList>
            <person name="Yamagishi J."/>
            <person name="Wakaguri H."/>
            <person name="Yokoyama N."/>
            <person name="Yamashita R."/>
            <person name="Suzuki Y."/>
            <person name="Xuan X."/>
            <person name="Igarashi I."/>
        </authorList>
    </citation>
    <scope>NUCLEOTIDE SEQUENCE</scope>
    <source>
        <strain evidence="2">Texas</strain>
    </source>
</reference>
<dbReference type="AlphaFoldDB" id="S6CAP1"/>
<feature type="transmembrane region" description="Helical" evidence="1">
    <location>
        <begin position="20"/>
        <end position="41"/>
    </location>
</feature>